<dbReference type="InterPro" id="IPR045010">
    <property type="entry name" value="MDR_fam"/>
</dbReference>
<feature type="non-terminal residue" evidence="2">
    <location>
        <position position="1"/>
    </location>
</feature>
<reference evidence="2 3" key="1">
    <citation type="journal article" date="2020" name="IScience">
        <title>Genome Sequencing of the Endangered Kingdonia uniflora (Circaeasteraceae, Ranunculales) Reveals Potential Mechanisms of Evolutionary Specialization.</title>
        <authorList>
            <person name="Sun Y."/>
            <person name="Deng T."/>
            <person name="Zhang A."/>
            <person name="Moore M.J."/>
            <person name="Landis J.B."/>
            <person name="Lin N."/>
            <person name="Zhang H."/>
            <person name="Zhang X."/>
            <person name="Huang J."/>
            <person name="Zhang X."/>
            <person name="Sun H."/>
            <person name="Wang H."/>
        </authorList>
    </citation>
    <scope>NUCLEOTIDE SEQUENCE [LARGE SCALE GENOMIC DNA]</scope>
    <source>
        <strain evidence="2">TB1705</strain>
        <tissue evidence="2">Leaf</tissue>
    </source>
</reference>
<proteinExistence type="predicted"/>
<dbReference type="GO" id="GO:0005524">
    <property type="term" value="F:ATP binding"/>
    <property type="evidence" value="ECO:0007669"/>
    <property type="project" value="InterPro"/>
</dbReference>
<keyword evidence="3" id="KW-1185">Reference proteome</keyword>
<dbReference type="EMBL" id="JACGCM010001144">
    <property type="protein sequence ID" value="KAF6161157.1"/>
    <property type="molecule type" value="Genomic_DNA"/>
</dbReference>
<dbReference type="PROSITE" id="PS50011">
    <property type="entry name" value="PROTEIN_KINASE_DOM"/>
    <property type="match status" value="1"/>
</dbReference>
<dbReference type="OrthoDB" id="809632at2759"/>
<organism evidence="2 3">
    <name type="scientific">Kingdonia uniflora</name>
    <dbReference type="NCBI Taxonomy" id="39325"/>
    <lineage>
        <taxon>Eukaryota</taxon>
        <taxon>Viridiplantae</taxon>
        <taxon>Streptophyta</taxon>
        <taxon>Embryophyta</taxon>
        <taxon>Tracheophyta</taxon>
        <taxon>Spermatophyta</taxon>
        <taxon>Magnoliopsida</taxon>
        <taxon>Ranunculales</taxon>
        <taxon>Circaeasteraceae</taxon>
        <taxon>Kingdonia</taxon>
    </lineage>
</organism>
<evidence type="ECO:0000259" key="1">
    <source>
        <dbReference type="PROSITE" id="PS50011"/>
    </source>
</evidence>
<dbReference type="AlphaFoldDB" id="A0A7J7N216"/>
<dbReference type="InterPro" id="IPR000719">
    <property type="entry name" value="Prot_kinase_dom"/>
</dbReference>
<dbReference type="SUPFAM" id="SSF56112">
    <property type="entry name" value="Protein kinase-like (PK-like)"/>
    <property type="match status" value="1"/>
</dbReference>
<dbReference type="Gene3D" id="3.40.50.720">
    <property type="entry name" value="NAD(P)-binding Rossmann-like Domain"/>
    <property type="match status" value="1"/>
</dbReference>
<dbReference type="GO" id="GO:0004672">
    <property type="term" value="F:protein kinase activity"/>
    <property type="evidence" value="ECO:0007669"/>
    <property type="project" value="InterPro"/>
</dbReference>
<sequence length="98" mass="11257">MLSFNYKEEHDLGATLKMYFPECIDIYFENVRGKMLDAILLNMRNDKRIVGDSGIGIRYFEDGGPTLGERLDSFHYNRIIHRGMKPQNILTGAGCILK</sequence>
<protein>
    <recommendedName>
        <fullName evidence="1">Protein kinase domain-containing protein</fullName>
    </recommendedName>
</protein>
<dbReference type="PANTHER" id="PTHR43205:SF7">
    <property type="entry name" value="PROSTAGLANDIN REDUCTASE 1"/>
    <property type="match status" value="1"/>
</dbReference>
<comment type="caution">
    <text evidence="2">The sequence shown here is derived from an EMBL/GenBank/DDBJ whole genome shotgun (WGS) entry which is preliminary data.</text>
</comment>
<dbReference type="GO" id="GO:0032440">
    <property type="term" value="F:2-alkenal reductase [NAD(P)H] activity"/>
    <property type="evidence" value="ECO:0007669"/>
    <property type="project" value="TreeGrafter"/>
</dbReference>
<evidence type="ECO:0000313" key="2">
    <source>
        <dbReference type="EMBL" id="KAF6161157.1"/>
    </source>
</evidence>
<gene>
    <name evidence="2" type="ORF">GIB67_007798</name>
</gene>
<name>A0A7J7N216_9MAGN</name>
<dbReference type="InterPro" id="IPR011009">
    <property type="entry name" value="Kinase-like_dom_sf"/>
</dbReference>
<dbReference type="Proteomes" id="UP000541444">
    <property type="component" value="Unassembled WGS sequence"/>
</dbReference>
<feature type="domain" description="Protein kinase" evidence="1">
    <location>
        <begin position="1"/>
        <end position="98"/>
    </location>
</feature>
<accession>A0A7J7N216</accession>
<dbReference type="PANTHER" id="PTHR43205">
    <property type="entry name" value="PROSTAGLANDIN REDUCTASE"/>
    <property type="match status" value="1"/>
</dbReference>
<evidence type="ECO:0000313" key="3">
    <source>
        <dbReference type="Proteomes" id="UP000541444"/>
    </source>
</evidence>